<comment type="caution">
    <text evidence="1">The sequence shown here is derived from an EMBL/GenBank/DDBJ whole genome shotgun (WGS) entry which is preliminary data.</text>
</comment>
<protein>
    <submittedName>
        <fullName evidence="1">Uncharacterized protein</fullName>
    </submittedName>
</protein>
<evidence type="ECO:0000313" key="1">
    <source>
        <dbReference type="EMBL" id="MCQ4922617.1"/>
    </source>
</evidence>
<dbReference type="EMBL" id="JANGAC010000003">
    <property type="protein sequence ID" value="MCQ4922617.1"/>
    <property type="molecule type" value="Genomic_DNA"/>
</dbReference>
<organism evidence="1 2">
    <name type="scientific">Tissierella carlieri</name>
    <dbReference type="NCBI Taxonomy" id="689904"/>
    <lineage>
        <taxon>Bacteria</taxon>
        <taxon>Bacillati</taxon>
        <taxon>Bacillota</taxon>
        <taxon>Tissierellia</taxon>
        <taxon>Tissierellales</taxon>
        <taxon>Tissierellaceae</taxon>
        <taxon>Tissierella</taxon>
    </lineage>
</organism>
<dbReference type="Proteomes" id="UP001524478">
    <property type="component" value="Unassembled WGS sequence"/>
</dbReference>
<dbReference type="RefSeq" id="WP_256310817.1">
    <property type="nucleotide sequence ID" value="NZ_JANGAC010000003.1"/>
</dbReference>
<evidence type="ECO:0000313" key="2">
    <source>
        <dbReference type="Proteomes" id="UP001524478"/>
    </source>
</evidence>
<reference evidence="1 2" key="1">
    <citation type="submission" date="2022-06" db="EMBL/GenBank/DDBJ databases">
        <title>Isolation of gut microbiota from human fecal samples.</title>
        <authorList>
            <person name="Pamer E.G."/>
            <person name="Barat B."/>
            <person name="Waligurski E."/>
            <person name="Medina S."/>
            <person name="Paddock L."/>
            <person name="Mostad J."/>
        </authorList>
    </citation>
    <scope>NUCLEOTIDE SEQUENCE [LARGE SCALE GENOMIC DNA]</scope>
    <source>
        <strain evidence="1 2">DFI.7.95</strain>
    </source>
</reference>
<proteinExistence type="predicted"/>
<accession>A0ABT1S824</accession>
<keyword evidence="2" id="KW-1185">Reference proteome</keyword>
<name>A0ABT1S824_9FIRM</name>
<sequence length="54" mass="6293">MKSLNDIIWNEDIDLEEKNGDIQFGDDPNLEQSCSGLTRSCRDIKYSYNMFLNC</sequence>
<gene>
    <name evidence="1" type="ORF">NE686_05955</name>
</gene>